<dbReference type="AlphaFoldDB" id="E0XQZ8"/>
<protein>
    <recommendedName>
        <fullName evidence="1">Sulphur oxidation protein SoxZ domain-containing protein</fullName>
    </recommendedName>
</protein>
<dbReference type="EMBL" id="GU474848">
    <property type="protein sequence ID" value="ADI16839.1"/>
    <property type="molecule type" value="Genomic_DNA"/>
</dbReference>
<dbReference type="SUPFAM" id="SSF81296">
    <property type="entry name" value="E set domains"/>
    <property type="match status" value="1"/>
</dbReference>
<dbReference type="InterPro" id="IPR014756">
    <property type="entry name" value="Ig_E-set"/>
</dbReference>
<proteinExistence type="predicted"/>
<dbReference type="Pfam" id="PF08770">
    <property type="entry name" value="SoxZ"/>
    <property type="match status" value="1"/>
</dbReference>
<dbReference type="InterPro" id="IPR030995">
    <property type="entry name" value="SoxZ"/>
</dbReference>
<dbReference type="InterPro" id="IPR013783">
    <property type="entry name" value="Ig-like_fold"/>
</dbReference>
<accession>E0XQZ8</accession>
<dbReference type="InterPro" id="IPR014880">
    <property type="entry name" value="SoxZ_dom"/>
</dbReference>
<organism evidence="2">
    <name type="scientific">uncultured alpha proteobacterium HF0010_13E22</name>
    <dbReference type="NCBI Taxonomy" id="710801"/>
    <lineage>
        <taxon>Bacteria</taxon>
        <taxon>Pseudomonadati</taxon>
        <taxon>Pseudomonadota</taxon>
        <taxon>Alphaproteobacteria</taxon>
        <taxon>environmental samples</taxon>
    </lineage>
</organism>
<name>E0XQZ8_9PROT</name>
<dbReference type="NCBIfam" id="TIGR04490">
    <property type="entry name" value="SoxZ_true"/>
    <property type="match status" value="1"/>
</dbReference>
<feature type="domain" description="Sulphur oxidation protein SoxZ" evidence="1">
    <location>
        <begin position="9"/>
        <end position="103"/>
    </location>
</feature>
<sequence>MAKVKPRVKVPKTAEVDEVIEIKTLISHPMHSGRAVDGDGNLVPRQIINSFRVSFNGTEVMSVDLKPSVSANPFFTFPYKVTESGIFDFVWVEDGGKEYTKSKKISVG</sequence>
<evidence type="ECO:0000259" key="1">
    <source>
        <dbReference type="Pfam" id="PF08770"/>
    </source>
</evidence>
<reference evidence="2" key="1">
    <citation type="journal article" date="2011" name="Environ. Microbiol.">
        <title>Time-series analyses of Monterey Bay coastal microbial picoplankton using a 'genome proxy' microarray.</title>
        <authorList>
            <person name="Rich V.I."/>
            <person name="Pham V.D."/>
            <person name="Eppley J."/>
            <person name="Shi Y."/>
            <person name="DeLong E.F."/>
        </authorList>
    </citation>
    <scope>NUCLEOTIDE SEQUENCE</scope>
</reference>
<evidence type="ECO:0000313" key="2">
    <source>
        <dbReference type="EMBL" id="ADI16839.1"/>
    </source>
</evidence>
<dbReference type="Gene3D" id="2.60.40.10">
    <property type="entry name" value="Immunoglobulins"/>
    <property type="match status" value="1"/>
</dbReference>